<gene>
    <name evidence="11" type="primary">cas4</name>
    <name evidence="11" type="ORF">GFC01_14305</name>
</gene>
<comment type="cofactor">
    <cofactor evidence="9">
        <name>iron-sulfur cluster</name>
        <dbReference type="ChEBI" id="CHEBI:30408"/>
    </cofactor>
</comment>
<dbReference type="GO" id="GO:0046872">
    <property type="term" value="F:metal ion binding"/>
    <property type="evidence" value="ECO:0007669"/>
    <property type="project" value="UniProtKB-KW"/>
</dbReference>
<evidence type="ECO:0000256" key="5">
    <source>
        <dbReference type="ARBA" id="ARBA00023004"/>
    </source>
</evidence>
<keyword evidence="5 9" id="KW-0408">Iron</keyword>
<dbReference type="GO" id="GO:0004527">
    <property type="term" value="F:exonuclease activity"/>
    <property type="evidence" value="ECO:0007669"/>
    <property type="project" value="UniProtKB-KW"/>
</dbReference>
<dbReference type="EMBL" id="WHYR01000048">
    <property type="protein sequence ID" value="MQL53408.1"/>
    <property type="molecule type" value="Genomic_DNA"/>
</dbReference>
<evidence type="ECO:0000256" key="3">
    <source>
        <dbReference type="ARBA" id="ARBA00022801"/>
    </source>
</evidence>
<dbReference type="AlphaFoldDB" id="A0A6N7IW82"/>
<dbReference type="InterPro" id="IPR022765">
    <property type="entry name" value="Dna2/Cas4_DUF83"/>
</dbReference>
<keyword evidence="2 9" id="KW-0479">Metal-binding</keyword>
<comment type="function">
    <text evidence="9">CRISPR (clustered regularly interspaced short palindromic repeat) is an adaptive immune system that provides protection against mobile genetic elements (viruses, transposable elements and conjugative plasmids). CRISPR clusters contain sequences complementary to antecedent mobile elements and target invading nucleic acids. CRISPR clusters are transcribed and processed into CRISPR RNA (crRNA).</text>
</comment>
<dbReference type="EC" id="3.1.12.1" evidence="9"/>
<keyword evidence="12" id="KW-1185">Reference proteome</keyword>
<dbReference type="PANTHER" id="PTHR37168:SF2">
    <property type="entry name" value="CRISPR-ASSOCIATED EXONUCLEASE CAS4"/>
    <property type="match status" value="1"/>
</dbReference>
<evidence type="ECO:0000256" key="7">
    <source>
        <dbReference type="ARBA" id="ARBA00023118"/>
    </source>
</evidence>
<accession>A0A6N7IW82</accession>
<dbReference type="GO" id="GO:0051536">
    <property type="term" value="F:iron-sulfur cluster binding"/>
    <property type="evidence" value="ECO:0007669"/>
    <property type="project" value="UniProtKB-KW"/>
</dbReference>
<reference evidence="11 12" key="1">
    <citation type="submission" date="2019-10" db="EMBL/GenBank/DDBJ databases">
        <title>Comparative genomics of sulfur disproportionating microorganisms.</title>
        <authorList>
            <person name="Ward L.M."/>
            <person name="Bertran E."/>
            <person name="Johnston D."/>
        </authorList>
    </citation>
    <scope>NUCLEOTIDE SEQUENCE [LARGE SCALE GENOMIC DNA]</scope>
    <source>
        <strain evidence="11 12">DSM 14055</strain>
    </source>
</reference>
<name>A0A6N7IW82_9FIRM</name>
<evidence type="ECO:0000256" key="9">
    <source>
        <dbReference type="RuleBase" id="RU365022"/>
    </source>
</evidence>
<dbReference type="Proteomes" id="UP000441717">
    <property type="component" value="Unassembled WGS sequence"/>
</dbReference>
<keyword evidence="3 9" id="KW-0378">Hydrolase</keyword>
<sequence length="175" mass="20161">MAGRGDSFLTGDVRVIGSFVQAMMICPRQVWLMARQICPDEDNVYLELGRLIDNRAYGRERKEIHLGHLSLDLVRRGGQDFVVGEVKKSSRAREAARMQLAFYLYELKEMGIEARGELLFPDERRREQVILDDNLTQQVEDLKKRITAIIYRDTPPPPQKIPFCGKCAYAELCWA</sequence>
<proteinExistence type="inferred from homology"/>
<dbReference type="InterPro" id="IPR011604">
    <property type="entry name" value="PDDEXK-like_dom_sf"/>
</dbReference>
<comment type="similarity">
    <text evidence="9">Belongs to the CRISPR-associated exonuclease Cas4 family.</text>
</comment>
<evidence type="ECO:0000259" key="10">
    <source>
        <dbReference type="Pfam" id="PF01930"/>
    </source>
</evidence>
<evidence type="ECO:0000256" key="2">
    <source>
        <dbReference type="ARBA" id="ARBA00022723"/>
    </source>
</evidence>
<organism evidence="11 12">
    <name type="scientific">Desulfofundulus thermobenzoicus</name>
    <dbReference type="NCBI Taxonomy" id="29376"/>
    <lineage>
        <taxon>Bacteria</taxon>
        <taxon>Bacillati</taxon>
        <taxon>Bacillota</taxon>
        <taxon>Clostridia</taxon>
        <taxon>Eubacteriales</taxon>
        <taxon>Peptococcaceae</taxon>
        <taxon>Desulfofundulus</taxon>
    </lineage>
</organism>
<keyword evidence="4 9" id="KW-0269">Exonuclease</keyword>
<keyword evidence="6 9" id="KW-0411">Iron-sulfur</keyword>
<dbReference type="OrthoDB" id="9794720at2"/>
<protein>
    <recommendedName>
        <fullName evidence="9">CRISPR-associated exonuclease Cas4</fullName>
        <ecNumber evidence="9">3.1.12.1</ecNumber>
    </recommendedName>
</protein>
<dbReference type="GO" id="GO:0051607">
    <property type="term" value="P:defense response to virus"/>
    <property type="evidence" value="ECO:0007669"/>
    <property type="project" value="UniProtKB-KW"/>
</dbReference>
<evidence type="ECO:0000256" key="1">
    <source>
        <dbReference type="ARBA" id="ARBA00022722"/>
    </source>
</evidence>
<feature type="domain" description="DUF83" evidence="10">
    <location>
        <begin position="17"/>
        <end position="175"/>
    </location>
</feature>
<dbReference type="PANTHER" id="PTHR37168">
    <property type="entry name" value="CRISPR-ASSOCIATED EXONUCLEASE CAS4"/>
    <property type="match status" value="1"/>
</dbReference>
<comment type="caution">
    <text evidence="11">The sequence shown here is derived from an EMBL/GenBank/DDBJ whole genome shotgun (WGS) entry which is preliminary data.</text>
</comment>
<evidence type="ECO:0000313" key="12">
    <source>
        <dbReference type="Proteomes" id="UP000441717"/>
    </source>
</evidence>
<evidence type="ECO:0000256" key="6">
    <source>
        <dbReference type="ARBA" id="ARBA00023014"/>
    </source>
</evidence>
<dbReference type="NCBIfam" id="TIGR00372">
    <property type="entry name" value="cas4"/>
    <property type="match status" value="1"/>
</dbReference>
<dbReference type="InterPro" id="IPR013343">
    <property type="entry name" value="CRISPR-assoc_prot_Cas4"/>
</dbReference>
<dbReference type="Pfam" id="PF01930">
    <property type="entry name" value="Cas_Cas4"/>
    <property type="match status" value="1"/>
</dbReference>
<keyword evidence="7 9" id="KW-0051">Antiviral defense</keyword>
<evidence type="ECO:0000256" key="4">
    <source>
        <dbReference type="ARBA" id="ARBA00022839"/>
    </source>
</evidence>
<dbReference type="Gene3D" id="3.90.320.10">
    <property type="match status" value="1"/>
</dbReference>
<comment type="cofactor">
    <cofactor evidence="9">
        <name>Mg(2+)</name>
        <dbReference type="ChEBI" id="CHEBI:18420"/>
    </cofactor>
    <cofactor evidence="9">
        <name>Mn(2+)</name>
        <dbReference type="ChEBI" id="CHEBI:29035"/>
    </cofactor>
    <text evidence="9">Mg(2+) or Mn(2+) required for ssDNA cleavage activity.</text>
</comment>
<keyword evidence="8 9" id="KW-0464">Manganese</keyword>
<evidence type="ECO:0000313" key="11">
    <source>
        <dbReference type="EMBL" id="MQL53408.1"/>
    </source>
</evidence>
<evidence type="ECO:0000256" key="8">
    <source>
        <dbReference type="ARBA" id="ARBA00023211"/>
    </source>
</evidence>
<keyword evidence="1 9" id="KW-0540">Nuclease</keyword>